<name>A0A397S822_9GLOM</name>
<accession>A0A397S822</accession>
<evidence type="ECO:0000313" key="2">
    <source>
        <dbReference type="Proteomes" id="UP000265703"/>
    </source>
</evidence>
<evidence type="ECO:0000313" key="1">
    <source>
        <dbReference type="EMBL" id="RIA82493.1"/>
    </source>
</evidence>
<proteinExistence type="predicted"/>
<sequence length="117" mass="13591">MEFEIDLLRQENARLVGKNYELEVEIVKLRQIIEENVRHDVKVILTILEQSFLVVGEQLQNNKEVIVEVLPEVTVSNIDLSNTIIDQQNNVDTKTLEKMEIDAFLVERKEVEKEDSA</sequence>
<reference evidence="1 2" key="1">
    <citation type="submission" date="2018-06" db="EMBL/GenBank/DDBJ databases">
        <title>Comparative genomics reveals the genomic features of Rhizophagus irregularis, R. cerebriforme, R. diaphanum and Gigaspora rosea, and their symbiotic lifestyle signature.</title>
        <authorList>
            <person name="Morin E."/>
            <person name="San Clemente H."/>
            <person name="Chen E.C.H."/>
            <person name="De La Providencia I."/>
            <person name="Hainaut M."/>
            <person name="Kuo A."/>
            <person name="Kohler A."/>
            <person name="Murat C."/>
            <person name="Tang N."/>
            <person name="Roy S."/>
            <person name="Loubradou J."/>
            <person name="Henrissat B."/>
            <person name="Grigoriev I.V."/>
            <person name="Corradi N."/>
            <person name="Roux C."/>
            <person name="Martin F.M."/>
        </authorList>
    </citation>
    <scope>NUCLEOTIDE SEQUENCE [LARGE SCALE GENOMIC DNA]</scope>
    <source>
        <strain evidence="1 2">DAOM 227022</strain>
    </source>
</reference>
<protein>
    <submittedName>
        <fullName evidence="1">Uncharacterized protein</fullName>
    </submittedName>
</protein>
<dbReference type="AlphaFoldDB" id="A0A397S822"/>
<keyword evidence="2" id="KW-1185">Reference proteome</keyword>
<gene>
    <name evidence="1" type="ORF">C1645_788220</name>
</gene>
<dbReference type="EMBL" id="QKYT01000659">
    <property type="protein sequence ID" value="RIA82493.1"/>
    <property type="molecule type" value="Genomic_DNA"/>
</dbReference>
<dbReference type="Proteomes" id="UP000265703">
    <property type="component" value="Unassembled WGS sequence"/>
</dbReference>
<organism evidence="1 2">
    <name type="scientific">Glomus cerebriforme</name>
    <dbReference type="NCBI Taxonomy" id="658196"/>
    <lineage>
        <taxon>Eukaryota</taxon>
        <taxon>Fungi</taxon>
        <taxon>Fungi incertae sedis</taxon>
        <taxon>Mucoromycota</taxon>
        <taxon>Glomeromycotina</taxon>
        <taxon>Glomeromycetes</taxon>
        <taxon>Glomerales</taxon>
        <taxon>Glomeraceae</taxon>
        <taxon>Glomus</taxon>
    </lineage>
</organism>
<comment type="caution">
    <text evidence="1">The sequence shown here is derived from an EMBL/GenBank/DDBJ whole genome shotgun (WGS) entry which is preliminary data.</text>
</comment>